<dbReference type="Gene3D" id="3.90.550.10">
    <property type="entry name" value="Spore Coat Polysaccharide Biosynthesis Protein SpsA, Chain A"/>
    <property type="match status" value="1"/>
</dbReference>
<comment type="caution">
    <text evidence="2">The sequence shown here is derived from an EMBL/GenBank/DDBJ whole genome shotgun (WGS) entry which is preliminary data.</text>
</comment>
<protein>
    <submittedName>
        <fullName evidence="2">Glycosyltransferase, group 2 family protein</fullName>
        <ecNumber evidence="2">2.4.-.-</ecNumber>
    </submittedName>
</protein>
<dbReference type="CDD" id="cd00761">
    <property type="entry name" value="Glyco_tranf_GTA_type"/>
    <property type="match status" value="1"/>
</dbReference>
<dbReference type="EC" id="2.4.-.-" evidence="2"/>
<keyword evidence="2" id="KW-0328">Glycosyltransferase</keyword>
<gene>
    <name evidence="3" type="ORF">HMPREF0860_0269</name>
    <name evidence="2" type="ORF">HMPREF1325_1678</name>
</gene>
<evidence type="ECO:0000313" key="5">
    <source>
        <dbReference type="Proteomes" id="UP000016646"/>
    </source>
</evidence>
<evidence type="ECO:0000313" key="2">
    <source>
        <dbReference type="EMBL" id="ERF59609.1"/>
    </source>
</evidence>
<dbReference type="PANTHER" id="PTHR22916:SF3">
    <property type="entry name" value="UDP-GLCNAC:BETAGAL BETA-1,3-N-ACETYLGLUCOSAMINYLTRANSFERASE-LIKE PROTEIN 1"/>
    <property type="match status" value="1"/>
</dbReference>
<proteinExistence type="predicted"/>
<dbReference type="RefSeq" id="WP_021331498.1">
    <property type="nucleotide sequence ID" value="NZ_AUZJ01000066.1"/>
</dbReference>
<dbReference type="EMBL" id="AVQI01000080">
    <property type="protein sequence ID" value="ERJ98516.1"/>
    <property type="molecule type" value="Genomic_DNA"/>
</dbReference>
<dbReference type="STRING" id="1125725.HMPREF1325_1678"/>
<dbReference type="SUPFAM" id="SSF53448">
    <property type="entry name" value="Nucleotide-diphospho-sugar transferases"/>
    <property type="match status" value="1"/>
</dbReference>
<dbReference type="Proteomes" id="UP000016646">
    <property type="component" value="Unassembled WGS sequence"/>
</dbReference>
<evidence type="ECO:0000313" key="3">
    <source>
        <dbReference type="EMBL" id="ERJ98516.1"/>
    </source>
</evidence>
<dbReference type="Proteomes" id="UP000016412">
    <property type="component" value="Unassembled WGS sequence"/>
</dbReference>
<accession>U1GSJ3</accession>
<dbReference type="EMBL" id="AUZJ01000066">
    <property type="protein sequence ID" value="ERF59609.1"/>
    <property type="molecule type" value="Genomic_DNA"/>
</dbReference>
<dbReference type="OrthoDB" id="359254at2"/>
<dbReference type="InterPro" id="IPR001173">
    <property type="entry name" value="Glyco_trans_2-like"/>
</dbReference>
<dbReference type="GO" id="GO:0016758">
    <property type="term" value="F:hexosyltransferase activity"/>
    <property type="evidence" value="ECO:0007669"/>
    <property type="project" value="UniProtKB-ARBA"/>
</dbReference>
<dbReference type="eggNOG" id="COG0463">
    <property type="taxonomic scope" value="Bacteria"/>
</dbReference>
<dbReference type="AlphaFoldDB" id="U1GSJ3"/>
<reference evidence="4 5" key="1">
    <citation type="submission" date="2013-08" db="EMBL/GenBank/DDBJ databases">
        <authorList>
            <person name="Durkin A.S."/>
            <person name="Haft D.R."/>
            <person name="McCorrison J."/>
            <person name="Torralba M."/>
            <person name="Gillis M."/>
            <person name="Haft D.H."/>
            <person name="Methe B."/>
            <person name="Sutton G."/>
            <person name="Nelson K.E."/>
        </authorList>
    </citation>
    <scope>NUCLEOTIDE SEQUENCE [LARGE SCALE GENOMIC DNA]</scope>
    <source>
        <strain evidence="3 5">ATCC 35536</strain>
        <strain evidence="2 4">VPI DR56BR1116</strain>
    </source>
</reference>
<dbReference type="PATRIC" id="fig|1125725.3.peg.2428"/>
<dbReference type="InterPro" id="IPR029044">
    <property type="entry name" value="Nucleotide-diphossugar_trans"/>
</dbReference>
<dbReference type="Pfam" id="PF00535">
    <property type="entry name" value="Glycos_transf_2"/>
    <property type="match status" value="1"/>
</dbReference>
<sequence length="330" mass="36391">MSFLQRCAARFGRAAQQKPLISLCVPVYGTEGLVGRFLDSVLAQKDAPLFETVIVNDGSSGTKELERIIKTYARLFKKQGLPFVFLEHRKNLGLVEARRTAVNAASGEYIAFADSDDELPPAALRILYDAAAASGADIVHGKAAVFGTEGEPEARIETFAKKAAHVYSGTLTGDAIMRGFLIEQCYAGFLWGKLFKAHLIQKAYAEIPFTYCTMAEDILTCFFIALHADTYFGIRDVVYDYRINTGISSRRQIADLASWQKVCSASSVFTIILSYLDEHPLSDDIREAVRALGRAYYADNLKQLEVCVDPSLKAEARAVLDEWWGGEIAG</sequence>
<dbReference type="PANTHER" id="PTHR22916">
    <property type="entry name" value="GLYCOSYLTRANSFERASE"/>
    <property type="match status" value="1"/>
</dbReference>
<keyword evidence="2" id="KW-0808">Transferase</keyword>
<keyword evidence="5" id="KW-1185">Reference proteome</keyword>
<feature type="domain" description="Glycosyltransferase 2-like" evidence="1">
    <location>
        <begin position="22"/>
        <end position="159"/>
    </location>
</feature>
<name>U1GSJ3_TRESO</name>
<evidence type="ECO:0000259" key="1">
    <source>
        <dbReference type="Pfam" id="PF00535"/>
    </source>
</evidence>
<evidence type="ECO:0000313" key="4">
    <source>
        <dbReference type="Proteomes" id="UP000016412"/>
    </source>
</evidence>
<organism evidence="2 4">
    <name type="scientific">Treponema socranskii subsp. socranskii VPI DR56BR1116 = ATCC 35536</name>
    <dbReference type="NCBI Taxonomy" id="1125725"/>
    <lineage>
        <taxon>Bacteria</taxon>
        <taxon>Pseudomonadati</taxon>
        <taxon>Spirochaetota</taxon>
        <taxon>Spirochaetia</taxon>
        <taxon>Spirochaetales</taxon>
        <taxon>Treponemataceae</taxon>
        <taxon>Treponema</taxon>
    </lineage>
</organism>